<comment type="caution">
    <text evidence="1">The sequence shown here is derived from an EMBL/GenBank/DDBJ whole genome shotgun (WGS) entry which is preliminary data.</text>
</comment>
<sequence length="839" mass="94883">MAEPTPRASLNFANTVDYDYDDGAFLQCDGELKLLVSRVILDVSRKRWRRGAPLGCVVAAGWPLLRGCNMAGAKFQYDESGGTFFYFLLSFLALVVIPCTYYFWPKDERAADDKKGSGGRRSCRCPQCLDKTRRLRVNQPWRRTKQNIIRVLLVLGWVAMAATAYKVAHLEHDFVKWDPYEILEIDPSSSERAIRKAYHKLSLVYHPDKDTGDEQKFMMIAKAYAALTDEEARKNWETYGNPDGPGATSFGIALPSWIVEKENSLWVLGLYAAVFMIALPVAVGVWWYRSAKYGEDQVLLDTSHLYLYFINKCHMLILRRVIMVLAASLEFEKSHNPEIVLRPTDDVEIPALIKMLPNFNEKNRERPLCYEYSIKARALLYAHMLRIPLSPGLDEDRCYVLRKCPALLAEFVHCASQLTMLGLAGRISRIPSLETLESAMRLSALLVQAQWEHSHPFLQLPHVTEELLKHLSGKRRSIRSLHQLCALPAADRRALFRNLSDAQYEDVLTCLENLPLIVLSVSTEVLDDEDEGVITAESIVTVTATLTRRPLLSNAKEEAAQPEAEEASGAEEAEAAAGDLKDNSPQVRSTANNKHKGWDKSRKKKGAKGGKGKKKNAAQNKGKKQQAVVTETKEEAQPQPVRDEEQHEAGDVDEDSDSDDSDDERHSEKQSSRRNSAANRNSSAAAAEEDDDWQSIQHKVSKKDKNLEKKSRQSHSVHCPLFPDDKQEFWWVYLVDKKQRSLSTVPFLVTNLVDSEEVVLKFTAPSRPGIYHYTLHVRSDSYRDLDVMHNLRLDVKPAQKVQETHPQWDISEDEEDRADEEDSAVEDSDLAASEGSDDD</sequence>
<evidence type="ECO:0000313" key="1">
    <source>
        <dbReference type="EMBL" id="KAH7973788.1"/>
    </source>
</evidence>
<proteinExistence type="predicted"/>
<name>A0ACB8DMX1_DERSI</name>
<accession>A0ACB8DMX1</accession>
<gene>
    <name evidence="1" type="ORF">HPB49_005299</name>
</gene>
<organism evidence="1 2">
    <name type="scientific">Dermacentor silvarum</name>
    <name type="common">Tick</name>
    <dbReference type="NCBI Taxonomy" id="543639"/>
    <lineage>
        <taxon>Eukaryota</taxon>
        <taxon>Metazoa</taxon>
        <taxon>Ecdysozoa</taxon>
        <taxon>Arthropoda</taxon>
        <taxon>Chelicerata</taxon>
        <taxon>Arachnida</taxon>
        <taxon>Acari</taxon>
        <taxon>Parasitiformes</taxon>
        <taxon>Ixodida</taxon>
        <taxon>Ixodoidea</taxon>
        <taxon>Ixodidae</taxon>
        <taxon>Rhipicephalinae</taxon>
        <taxon>Dermacentor</taxon>
    </lineage>
</organism>
<evidence type="ECO:0000313" key="2">
    <source>
        <dbReference type="Proteomes" id="UP000821865"/>
    </source>
</evidence>
<protein>
    <submittedName>
        <fullName evidence="1">Uncharacterized protein</fullName>
    </submittedName>
</protein>
<dbReference type="Proteomes" id="UP000821865">
    <property type="component" value="Chromosome 10"/>
</dbReference>
<dbReference type="EMBL" id="CM023479">
    <property type="protein sequence ID" value="KAH7973788.1"/>
    <property type="molecule type" value="Genomic_DNA"/>
</dbReference>
<keyword evidence="2" id="KW-1185">Reference proteome</keyword>
<reference evidence="1" key="1">
    <citation type="submission" date="2020-05" db="EMBL/GenBank/DDBJ databases">
        <title>Large-scale comparative analyses of tick genomes elucidate their genetic diversity and vector capacities.</title>
        <authorList>
            <person name="Jia N."/>
            <person name="Wang J."/>
            <person name="Shi W."/>
            <person name="Du L."/>
            <person name="Sun Y."/>
            <person name="Zhan W."/>
            <person name="Jiang J."/>
            <person name="Wang Q."/>
            <person name="Zhang B."/>
            <person name="Ji P."/>
            <person name="Sakyi L.B."/>
            <person name="Cui X."/>
            <person name="Yuan T."/>
            <person name="Jiang B."/>
            <person name="Yang W."/>
            <person name="Lam T.T.-Y."/>
            <person name="Chang Q."/>
            <person name="Ding S."/>
            <person name="Wang X."/>
            <person name="Zhu J."/>
            <person name="Ruan X."/>
            <person name="Zhao L."/>
            <person name="Wei J."/>
            <person name="Que T."/>
            <person name="Du C."/>
            <person name="Cheng J."/>
            <person name="Dai P."/>
            <person name="Han X."/>
            <person name="Huang E."/>
            <person name="Gao Y."/>
            <person name="Liu J."/>
            <person name="Shao H."/>
            <person name="Ye R."/>
            <person name="Li L."/>
            <person name="Wei W."/>
            <person name="Wang X."/>
            <person name="Wang C."/>
            <person name="Yang T."/>
            <person name="Huo Q."/>
            <person name="Li W."/>
            <person name="Guo W."/>
            <person name="Chen H."/>
            <person name="Zhou L."/>
            <person name="Ni X."/>
            <person name="Tian J."/>
            <person name="Zhou Y."/>
            <person name="Sheng Y."/>
            <person name="Liu T."/>
            <person name="Pan Y."/>
            <person name="Xia L."/>
            <person name="Li J."/>
            <person name="Zhao F."/>
            <person name="Cao W."/>
        </authorList>
    </citation>
    <scope>NUCLEOTIDE SEQUENCE</scope>
    <source>
        <strain evidence="1">Dsil-2018</strain>
    </source>
</reference>